<dbReference type="AlphaFoldDB" id="A0A1F6ANT1"/>
<sequence length="335" mass="38133">MPSKQEALNVIDQFRFTSGMPYFDPEVVTSIGRSILKVRYGLFIDRFLPYEIKISPKFKTERDWSIGYFRDKAESFGLNLPDPFILYIDHTKAAAADGSILALENKRISIPSAVQVGPLIIIAVRPKELNLSLAAKTHHEIGHYFSLTHYHVLNLPSPINRIRSGATVETHEGVTRGTLFEEGYVRSETEDYINTRGKQKLPLDYLFLNASLPQAVEQGEAARYLSTFTCYNISLFRRSFDFDVYHTDDFIDIHRELTARIPNFIDILEQARATGKWNGLGRLIDNYYGPGVFRLLMSINMENLGLSILKKSLQLVKKEVPGEELRGLIIGERSL</sequence>
<reference evidence="1 2" key="1">
    <citation type="journal article" date="2016" name="Nat. Commun.">
        <title>Thousands of microbial genomes shed light on interconnected biogeochemical processes in an aquifer system.</title>
        <authorList>
            <person name="Anantharaman K."/>
            <person name="Brown C.T."/>
            <person name="Hug L.A."/>
            <person name="Sharon I."/>
            <person name="Castelle C.J."/>
            <person name="Probst A.J."/>
            <person name="Thomas B.C."/>
            <person name="Singh A."/>
            <person name="Wilkins M.J."/>
            <person name="Karaoz U."/>
            <person name="Brodie E.L."/>
            <person name="Williams K.H."/>
            <person name="Hubbard S.S."/>
            <person name="Banfield J.F."/>
        </authorList>
    </citation>
    <scope>NUCLEOTIDE SEQUENCE [LARGE SCALE GENOMIC DNA]</scope>
</reference>
<name>A0A1F6ANT1_9BACT</name>
<evidence type="ECO:0000313" key="2">
    <source>
        <dbReference type="Proteomes" id="UP000176609"/>
    </source>
</evidence>
<evidence type="ECO:0000313" key="1">
    <source>
        <dbReference type="EMBL" id="OGG26346.1"/>
    </source>
</evidence>
<comment type="caution">
    <text evidence="1">The sequence shown here is derived from an EMBL/GenBank/DDBJ whole genome shotgun (WGS) entry which is preliminary data.</text>
</comment>
<dbReference type="EMBL" id="MFJR01000010">
    <property type="protein sequence ID" value="OGG26346.1"/>
    <property type="molecule type" value="Genomic_DNA"/>
</dbReference>
<organism evidence="1 2">
    <name type="scientific">Candidatus Gottesmanbacteria bacterium RIFCSPLOWO2_01_FULL_39_12b</name>
    <dbReference type="NCBI Taxonomy" id="1798388"/>
    <lineage>
        <taxon>Bacteria</taxon>
        <taxon>Candidatus Gottesmaniibacteriota</taxon>
    </lineage>
</organism>
<gene>
    <name evidence="1" type="ORF">A2960_03370</name>
</gene>
<accession>A0A1F6ANT1</accession>
<proteinExistence type="predicted"/>
<dbReference type="Proteomes" id="UP000176609">
    <property type="component" value="Unassembled WGS sequence"/>
</dbReference>
<protein>
    <submittedName>
        <fullName evidence="1">Uncharacterized protein</fullName>
    </submittedName>
</protein>